<proteinExistence type="inferred from homology"/>
<evidence type="ECO:0000259" key="2">
    <source>
        <dbReference type="Pfam" id="PF08327"/>
    </source>
</evidence>
<evidence type="ECO:0000313" key="4">
    <source>
        <dbReference type="Proteomes" id="UP000664218"/>
    </source>
</evidence>
<sequence length="139" mass="16072">MEQTNVTIQATVKVSPEKVWTYWTSPEHIVQWNSASDDWHSPRALNDLRENGRFSYRMESKDGKEGFDFTGTYDEVVPYERIAYTLDDGRKVLTTFTEKEGKTEIVSVFEAENTFPVEMQKAGWQAILDRFQAYAESLG</sequence>
<dbReference type="Gene3D" id="3.30.530.20">
    <property type="match status" value="1"/>
</dbReference>
<dbReference type="Proteomes" id="UP000664218">
    <property type="component" value="Unassembled WGS sequence"/>
</dbReference>
<dbReference type="InterPro" id="IPR013538">
    <property type="entry name" value="ASHA1/2-like_C"/>
</dbReference>
<protein>
    <submittedName>
        <fullName evidence="3">SRPBCC family protein</fullName>
    </submittedName>
</protein>
<dbReference type="SUPFAM" id="SSF55961">
    <property type="entry name" value="Bet v1-like"/>
    <property type="match status" value="1"/>
</dbReference>
<dbReference type="EMBL" id="JAFNJU010000004">
    <property type="protein sequence ID" value="MBO1264708.1"/>
    <property type="molecule type" value="Genomic_DNA"/>
</dbReference>
<evidence type="ECO:0000256" key="1">
    <source>
        <dbReference type="ARBA" id="ARBA00006817"/>
    </source>
</evidence>
<dbReference type="InterPro" id="IPR023393">
    <property type="entry name" value="START-like_dom_sf"/>
</dbReference>
<dbReference type="Pfam" id="PF08327">
    <property type="entry name" value="AHSA1"/>
    <property type="match status" value="1"/>
</dbReference>
<organism evidence="3 4">
    <name type="scientific">Proteiniclasticum aestuarii</name>
    <dbReference type="NCBI Taxonomy" id="2817862"/>
    <lineage>
        <taxon>Bacteria</taxon>
        <taxon>Bacillati</taxon>
        <taxon>Bacillota</taxon>
        <taxon>Clostridia</taxon>
        <taxon>Eubacteriales</taxon>
        <taxon>Clostridiaceae</taxon>
        <taxon>Proteiniclasticum</taxon>
    </lineage>
</organism>
<name>A0A939HA27_9CLOT</name>
<gene>
    <name evidence="3" type="ORF">J3A84_06665</name>
</gene>
<feature type="domain" description="Activator of Hsp90 ATPase homologue 1/2-like C-terminal" evidence="2">
    <location>
        <begin position="13"/>
        <end position="136"/>
    </location>
</feature>
<reference evidence="3" key="1">
    <citation type="submission" date="2021-03" db="EMBL/GenBank/DDBJ databases">
        <title>Proteiniclasticum marinus sp. nov., isolated from tidal flat sediment.</title>
        <authorList>
            <person name="Namirimu T."/>
            <person name="Yang J.-A."/>
            <person name="Yang S.-H."/>
            <person name="Kim Y.-J."/>
            <person name="Kwon K.K."/>
        </authorList>
    </citation>
    <scope>NUCLEOTIDE SEQUENCE</scope>
    <source>
        <strain evidence="3">SCR006</strain>
    </source>
</reference>
<comment type="similarity">
    <text evidence="1">Belongs to the AHA1 family.</text>
</comment>
<comment type="caution">
    <text evidence="3">The sequence shown here is derived from an EMBL/GenBank/DDBJ whole genome shotgun (WGS) entry which is preliminary data.</text>
</comment>
<dbReference type="RefSeq" id="WP_207599225.1">
    <property type="nucleotide sequence ID" value="NZ_JAFNJU010000004.1"/>
</dbReference>
<evidence type="ECO:0000313" key="3">
    <source>
        <dbReference type="EMBL" id="MBO1264708.1"/>
    </source>
</evidence>
<accession>A0A939HA27</accession>
<dbReference type="AlphaFoldDB" id="A0A939HA27"/>
<keyword evidence="4" id="KW-1185">Reference proteome</keyword>
<dbReference type="CDD" id="cd08897">
    <property type="entry name" value="SRPBCC_CalC_Aha1-like_4"/>
    <property type="match status" value="1"/>
</dbReference>